<gene>
    <name evidence="9" type="ORF">BMF94_3068</name>
</gene>
<evidence type="ECO:0000256" key="1">
    <source>
        <dbReference type="ARBA" id="ARBA00004141"/>
    </source>
</evidence>
<dbReference type="EMBL" id="PJQD01000033">
    <property type="protein sequence ID" value="POY73897.1"/>
    <property type="molecule type" value="Genomic_DNA"/>
</dbReference>
<evidence type="ECO:0000259" key="8">
    <source>
        <dbReference type="Pfam" id="PF12537"/>
    </source>
</evidence>
<evidence type="ECO:0008006" key="11">
    <source>
        <dbReference type="Google" id="ProtNLM"/>
    </source>
</evidence>
<keyword evidence="4 6" id="KW-0472">Membrane</keyword>
<feature type="region of interest" description="Disordered" evidence="5">
    <location>
        <begin position="93"/>
        <end position="118"/>
    </location>
</feature>
<comment type="caution">
    <text evidence="9">The sequence shown here is derived from an EMBL/GenBank/DDBJ whole genome shotgun (WGS) entry which is preliminary data.</text>
</comment>
<keyword evidence="3 6" id="KW-1133">Transmembrane helix</keyword>
<feature type="domain" description="Golgi pH regulator conserved" evidence="8">
    <location>
        <begin position="235"/>
        <end position="305"/>
    </location>
</feature>
<feature type="transmembrane region" description="Helical" evidence="6">
    <location>
        <begin position="133"/>
        <end position="155"/>
    </location>
</feature>
<keyword evidence="10" id="KW-1185">Reference proteome</keyword>
<evidence type="ECO:0000313" key="10">
    <source>
        <dbReference type="Proteomes" id="UP000237144"/>
    </source>
</evidence>
<feature type="transmembrane region" description="Helical" evidence="6">
    <location>
        <begin position="380"/>
        <end position="405"/>
    </location>
</feature>
<sequence length="567" mass="61817">MDGALTNTGATARDRNTMMGETALLVFVRLAYFLACRHYVNAYLFADLKDVLREDGLAEDDDAQDGDAVRLDDAENGMFGGGGAAAMVAKARDDRTGSSLLPVSTRRPSDPPRRDSTLSLYGRTPASRAYSTLSTALFCLSFSESSMLFTLLLFGDAVSESARTYNWSLSLLNLLALIVFIIPFGLCLLLTQRSRSGILRTLAFTLVPFGTYLFFFYEVGSIVADQLVTEGSHSFGVVNSLLSRICVPGVVLIASLSGGGAVNTAWEAYEWRSVSSAEAVTDGHIDQAVRALSRTRLDLQQRRRALDLAKGSAEREASEAASRSLLSRWTSSNPAASQVKSLELEIGALEKMERQMSDDVARLKKRKVARELGRSLKGRAWLMSGWLFSLYCIWRVFISCINLIFGYSRKSHQRLDGADPSTVPDQGTDLLTSLLTRLAVLLNVELDIATWSRMIGLALIGGILVANMRSVLGSVSRIFKATSMGVSASFMLLFLAQLMAIYLLTSLISLPSSPSATTTSLLDTLPDFNVFSRLFDSVFLLAAAGIFVSRWIGRQFRDDAGLAAMYA</sequence>
<accession>A0A2S5BAW0</accession>
<dbReference type="OrthoDB" id="264392at2759"/>
<evidence type="ECO:0000256" key="6">
    <source>
        <dbReference type="SAM" id="Phobius"/>
    </source>
</evidence>
<evidence type="ECO:0000256" key="4">
    <source>
        <dbReference type="ARBA" id="ARBA00023136"/>
    </source>
</evidence>
<feature type="transmembrane region" description="Helical" evidence="6">
    <location>
        <begin position="167"/>
        <end position="190"/>
    </location>
</feature>
<feature type="transmembrane region" description="Helical" evidence="6">
    <location>
        <begin position="530"/>
        <end position="548"/>
    </location>
</feature>
<dbReference type="InterPro" id="IPR015672">
    <property type="entry name" value="GPHR/GTG"/>
</dbReference>
<feature type="compositionally biased region" description="Basic and acidic residues" evidence="5">
    <location>
        <begin position="107"/>
        <end position="116"/>
    </location>
</feature>
<dbReference type="PANTHER" id="PTHR15948">
    <property type="entry name" value="G-PROTEIN COUPLED RECEPTOR 89-RELATED"/>
    <property type="match status" value="1"/>
</dbReference>
<dbReference type="AlphaFoldDB" id="A0A2S5BAW0"/>
<evidence type="ECO:0000256" key="2">
    <source>
        <dbReference type="ARBA" id="ARBA00022692"/>
    </source>
</evidence>
<dbReference type="Pfam" id="PF12537">
    <property type="entry name" value="GPHR_N"/>
    <property type="match status" value="1"/>
</dbReference>
<dbReference type="InterPro" id="IPR022535">
    <property type="entry name" value="Golgi_pH-regulator_cons_dom"/>
</dbReference>
<evidence type="ECO:0000313" key="9">
    <source>
        <dbReference type="EMBL" id="POY73897.1"/>
    </source>
</evidence>
<dbReference type="InterPro" id="IPR025969">
    <property type="entry name" value="ABA_GPCR_dom"/>
</dbReference>
<organism evidence="9 10">
    <name type="scientific">Rhodotorula taiwanensis</name>
    <dbReference type="NCBI Taxonomy" id="741276"/>
    <lineage>
        <taxon>Eukaryota</taxon>
        <taxon>Fungi</taxon>
        <taxon>Dikarya</taxon>
        <taxon>Basidiomycota</taxon>
        <taxon>Pucciniomycotina</taxon>
        <taxon>Microbotryomycetes</taxon>
        <taxon>Sporidiobolales</taxon>
        <taxon>Sporidiobolaceae</taxon>
        <taxon>Rhodotorula</taxon>
    </lineage>
</organism>
<evidence type="ECO:0000256" key="5">
    <source>
        <dbReference type="SAM" id="MobiDB-lite"/>
    </source>
</evidence>
<name>A0A2S5BAW0_9BASI</name>
<protein>
    <recommendedName>
        <fullName evidence="11">Abscisic acid G-protein coupled receptor-like domain-containing protein</fullName>
    </recommendedName>
</protein>
<feature type="transmembrane region" description="Helical" evidence="6">
    <location>
        <begin position="488"/>
        <end position="510"/>
    </location>
</feature>
<feature type="transmembrane region" description="Helical" evidence="6">
    <location>
        <begin position="241"/>
        <end position="262"/>
    </location>
</feature>
<keyword evidence="2 6" id="KW-0812">Transmembrane</keyword>
<dbReference type="PANTHER" id="PTHR15948:SF0">
    <property type="entry name" value="GOLGI PH REGULATOR A-RELATED"/>
    <property type="match status" value="1"/>
</dbReference>
<dbReference type="Pfam" id="PF12430">
    <property type="entry name" value="ABA_GPCR"/>
    <property type="match status" value="1"/>
</dbReference>
<proteinExistence type="predicted"/>
<dbReference type="GO" id="GO:0016020">
    <property type="term" value="C:membrane"/>
    <property type="evidence" value="ECO:0007669"/>
    <property type="project" value="UniProtKB-SubCell"/>
</dbReference>
<evidence type="ECO:0000256" key="3">
    <source>
        <dbReference type="ARBA" id="ARBA00022989"/>
    </source>
</evidence>
<dbReference type="Proteomes" id="UP000237144">
    <property type="component" value="Unassembled WGS sequence"/>
</dbReference>
<feature type="transmembrane region" description="Helical" evidence="6">
    <location>
        <begin position="448"/>
        <end position="467"/>
    </location>
</feature>
<feature type="transmembrane region" description="Helical" evidence="6">
    <location>
        <begin position="197"/>
        <end position="217"/>
    </location>
</feature>
<feature type="domain" description="Abscisic acid G-protein coupled receptor-like" evidence="7">
    <location>
        <begin position="374"/>
        <end position="554"/>
    </location>
</feature>
<evidence type="ECO:0000259" key="7">
    <source>
        <dbReference type="Pfam" id="PF12430"/>
    </source>
</evidence>
<reference evidence="9 10" key="1">
    <citation type="journal article" date="2018" name="Front. Microbiol.">
        <title>Prospects for Fungal Bioremediation of Acidic Radioactive Waste Sites: Characterization and Genome Sequence of Rhodotorula taiwanensis MD1149.</title>
        <authorList>
            <person name="Tkavc R."/>
            <person name="Matrosova V.Y."/>
            <person name="Grichenko O.E."/>
            <person name="Gostincar C."/>
            <person name="Volpe R.P."/>
            <person name="Klimenkova P."/>
            <person name="Gaidamakova E.K."/>
            <person name="Zhou C.E."/>
            <person name="Stewart B.J."/>
            <person name="Lyman M.G."/>
            <person name="Malfatti S.A."/>
            <person name="Rubinfeld B."/>
            <person name="Courtot M."/>
            <person name="Singh J."/>
            <person name="Dalgard C.L."/>
            <person name="Hamilton T."/>
            <person name="Frey K.G."/>
            <person name="Gunde-Cimerman N."/>
            <person name="Dugan L."/>
            <person name="Daly M.J."/>
        </authorList>
    </citation>
    <scope>NUCLEOTIDE SEQUENCE [LARGE SCALE GENOMIC DNA]</scope>
    <source>
        <strain evidence="9 10">MD1149</strain>
    </source>
</reference>
<comment type="subcellular location">
    <subcellularLocation>
        <location evidence="1">Membrane</location>
        <topology evidence="1">Multi-pass membrane protein</topology>
    </subcellularLocation>
</comment>